<protein>
    <recommendedName>
        <fullName evidence="1">Aminotransferase-like plant mobile domain-containing protein</fullName>
    </recommendedName>
</protein>
<dbReference type="EMBL" id="VIEB01000005">
    <property type="protein sequence ID" value="TQE14360.1"/>
    <property type="molecule type" value="Genomic_DNA"/>
</dbReference>
<dbReference type="InterPro" id="IPR044824">
    <property type="entry name" value="MAIN-like"/>
</dbReference>
<name>A0A540NV61_MALBA</name>
<proteinExistence type="predicted"/>
<dbReference type="PANTHER" id="PTHR46033">
    <property type="entry name" value="PROTEIN MAIN-LIKE 2"/>
    <property type="match status" value="1"/>
</dbReference>
<comment type="caution">
    <text evidence="2">The sequence shown here is derived from an EMBL/GenBank/DDBJ whole genome shotgun (WGS) entry which is preliminary data.</text>
</comment>
<gene>
    <name evidence="2" type="ORF">C1H46_000279</name>
</gene>
<dbReference type="AlphaFoldDB" id="A0A540NV61"/>
<dbReference type="Pfam" id="PF10536">
    <property type="entry name" value="PMD"/>
    <property type="match status" value="1"/>
</dbReference>
<sequence length="255" mass="29398">MGPMSPTILDMAQVFGLRPSGRIVDVTQEWVPSSTTGGLSSSTLFLHLNYNSATFKSYGTSFKGFIPFVKENFGAGSPRADKDQEHMYFLLYWLNKHIFPNKSKGVRVEWIPLVEVLHNFDDVATGPFLLSHLYHLLFEMTRDEPFETNLNGPIWMIQIWLQWYFPEFWAANLEFPEGVAPARILAEAPPIDHSTFVCFYFFRVCRTRSDLEWGASVLRRYPWFSDQAFQDAPGEDATPFCREKFISCIQPRDLA</sequence>
<dbReference type="GO" id="GO:0010073">
    <property type="term" value="P:meristem maintenance"/>
    <property type="evidence" value="ECO:0007669"/>
    <property type="project" value="InterPro"/>
</dbReference>
<dbReference type="InterPro" id="IPR019557">
    <property type="entry name" value="AminoTfrase-like_pln_mobile"/>
</dbReference>
<reference evidence="2 3" key="1">
    <citation type="journal article" date="2019" name="G3 (Bethesda)">
        <title>Sequencing of a Wild Apple (Malus baccata) Genome Unravels the Differences Between Cultivated and Wild Apple Species Regarding Disease Resistance and Cold Tolerance.</title>
        <authorList>
            <person name="Chen X."/>
        </authorList>
    </citation>
    <scope>NUCLEOTIDE SEQUENCE [LARGE SCALE GENOMIC DNA]</scope>
    <source>
        <strain evidence="3">cv. Shandingzi</strain>
        <tissue evidence="2">Leaves</tissue>
    </source>
</reference>
<evidence type="ECO:0000313" key="2">
    <source>
        <dbReference type="EMBL" id="TQE14360.1"/>
    </source>
</evidence>
<evidence type="ECO:0000313" key="3">
    <source>
        <dbReference type="Proteomes" id="UP000315295"/>
    </source>
</evidence>
<accession>A0A540NV61</accession>
<keyword evidence="3" id="KW-1185">Reference proteome</keyword>
<dbReference type="Proteomes" id="UP000315295">
    <property type="component" value="Unassembled WGS sequence"/>
</dbReference>
<feature type="domain" description="Aminotransferase-like plant mobile" evidence="1">
    <location>
        <begin position="1"/>
        <end position="169"/>
    </location>
</feature>
<evidence type="ECO:0000259" key="1">
    <source>
        <dbReference type="Pfam" id="PF10536"/>
    </source>
</evidence>
<dbReference type="PANTHER" id="PTHR46033:SF1">
    <property type="entry name" value="PROTEIN MAIN-LIKE 2"/>
    <property type="match status" value="1"/>
</dbReference>
<organism evidence="2 3">
    <name type="scientific">Malus baccata</name>
    <name type="common">Siberian crab apple</name>
    <name type="synonym">Pyrus baccata</name>
    <dbReference type="NCBI Taxonomy" id="106549"/>
    <lineage>
        <taxon>Eukaryota</taxon>
        <taxon>Viridiplantae</taxon>
        <taxon>Streptophyta</taxon>
        <taxon>Embryophyta</taxon>
        <taxon>Tracheophyta</taxon>
        <taxon>Spermatophyta</taxon>
        <taxon>Magnoliopsida</taxon>
        <taxon>eudicotyledons</taxon>
        <taxon>Gunneridae</taxon>
        <taxon>Pentapetalae</taxon>
        <taxon>rosids</taxon>
        <taxon>fabids</taxon>
        <taxon>Rosales</taxon>
        <taxon>Rosaceae</taxon>
        <taxon>Amygdaloideae</taxon>
        <taxon>Maleae</taxon>
        <taxon>Malus</taxon>
    </lineage>
</organism>